<name>A0A6J4VBA9_9BACT</name>
<dbReference type="GO" id="GO:0006281">
    <property type="term" value="P:DNA repair"/>
    <property type="evidence" value="ECO:0007669"/>
    <property type="project" value="UniProtKB-KW"/>
</dbReference>
<dbReference type="InterPro" id="IPR005122">
    <property type="entry name" value="Uracil-DNA_glycosylase-like"/>
</dbReference>
<protein>
    <recommendedName>
        <fullName evidence="4">Type-4 uracil-DNA glycosylase</fullName>
        <ecNumber evidence="3">3.2.2.27</ecNumber>
    </recommendedName>
</protein>
<dbReference type="SMART" id="SM00987">
    <property type="entry name" value="UreE_C"/>
    <property type="match status" value="1"/>
</dbReference>
<dbReference type="PANTHER" id="PTHR33693:SF1">
    <property type="entry name" value="TYPE-4 URACIL-DNA GLYCOSYLASE"/>
    <property type="match status" value="1"/>
</dbReference>
<gene>
    <name evidence="13" type="ORF">AVDCRST_MAG49-3941</name>
</gene>
<proteinExistence type="inferred from homology"/>
<evidence type="ECO:0000256" key="9">
    <source>
        <dbReference type="ARBA" id="ARBA00023004"/>
    </source>
</evidence>
<dbReference type="GO" id="GO:0051539">
    <property type="term" value="F:4 iron, 4 sulfur cluster binding"/>
    <property type="evidence" value="ECO:0007669"/>
    <property type="project" value="UniProtKB-KW"/>
</dbReference>
<keyword evidence="9" id="KW-0408">Iron</keyword>
<evidence type="ECO:0000256" key="3">
    <source>
        <dbReference type="ARBA" id="ARBA00012030"/>
    </source>
</evidence>
<evidence type="ECO:0000256" key="1">
    <source>
        <dbReference type="ARBA" id="ARBA00001400"/>
    </source>
</evidence>
<keyword evidence="7" id="KW-0227">DNA damage</keyword>
<dbReference type="GO" id="GO:0046872">
    <property type="term" value="F:metal ion binding"/>
    <property type="evidence" value="ECO:0007669"/>
    <property type="project" value="UniProtKB-KW"/>
</dbReference>
<dbReference type="InterPro" id="IPR051536">
    <property type="entry name" value="UDG_Type-4/5"/>
</dbReference>
<accession>A0A6J4VBA9</accession>
<dbReference type="InterPro" id="IPR005273">
    <property type="entry name" value="Ura-DNA_glyco_family4"/>
</dbReference>
<keyword evidence="10" id="KW-0411">Iron-sulfur</keyword>
<evidence type="ECO:0000256" key="11">
    <source>
        <dbReference type="ARBA" id="ARBA00023204"/>
    </source>
</evidence>
<dbReference type="AlphaFoldDB" id="A0A6J4VBA9"/>
<dbReference type="SMART" id="SM00986">
    <property type="entry name" value="UDG"/>
    <property type="match status" value="1"/>
</dbReference>
<evidence type="ECO:0000256" key="6">
    <source>
        <dbReference type="ARBA" id="ARBA00022723"/>
    </source>
</evidence>
<dbReference type="Pfam" id="PF03167">
    <property type="entry name" value="UDG"/>
    <property type="match status" value="1"/>
</dbReference>
<dbReference type="EMBL" id="CADCWG010000289">
    <property type="protein sequence ID" value="CAA9574012.1"/>
    <property type="molecule type" value="Genomic_DNA"/>
</dbReference>
<dbReference type="CDD" id="cd10030">
    <property type="entry name" value="UDG-F4_TTUDGA_SPO1dp_like"/>
    <property type="match status" value="1"/>
</dbReference>
<reference evidence="13" key="1">
    <citation type="submission" date="2020-02" db="EMBL/GenBank/DDBJ databases">
        <authorList>
            <person name="Meier V. D."/>
        </authorList>
    </citation>
    <scope>NUCLEOTIDE SEQUENCE</scope>
    <source>
        <strain evidence="13">AVDCRST_MAG49</strain>
    </source>
</reference>
<evidence type="ECO:0000313" key="13">
    <source>
        <dbReference type="EMBL" id="CAA9574012.1"/>
    </source>
</evidence>
<keyword evidence="8 13" id="KW-0378">Hydrolase</keyword>
<evidence type="ECO:0000256" key="5">
    <source>
        <dbReference type="ARBA" id="ARBA00022485"/>
    </source>
</evidence>
<dbReference type="SUPFAM" id="SSF52141">
    <property type="entry name" value="Uracil-DNA glycosylase-like"/>
    <property type="match status" value="1"/>
</dbReference>
<organism evidence="13">
    <name type="scientific">uncultured Thermomicrobiales bacterium</name>
    <dbReference type="NCBI Taxonomy" id="1645740"/>
    <lineage>
        <taxon>Bacteria</taxon>
        <taxon>Pseudomonadati</taxon>
        <taxon>Thermomicrobiota</taxon>
        <taxon>Thermomicrobia</taxon>
        <taxon>Thermomicrobiales</taxon>
        <taxon>environmental samples</taxon>
    </lineage>
</organism>
<keyword evidence="13" id="KW-0326">Glycosidase</keyword>
<feature type="domain" description="Uracil-DNA glycosylase-like" evidence="12">
    <location>
        <begin position="44"/>
        <end position="189"/>
    </location>
</feature>
<dbReference type="NCBIfam" id="TIGR00758">
    <property type="entry name" value="UDG_fam4"/>
    <property type="match status" value="1"/>
</dbReference>
<dbReference type="PANTHER" id="PTHR33693">
    <property type="entry name" value="TYPE-5 URACIL-DNA GLYCOSYLASE"/>
    <property type="match status" value="1"/>
</dbReference>
<evidence type="ECO:0000256" key="8">
    <source>
        <dbReference type="ARBA" id="ARBA00022801"/>
    </source>
</evidence>
<evidence type="ECO:0000259" key="12">
    <source>
        <dbReference type="SMART" id="SM00986"/>
    </source>
</evidence>
<sequence>MVETTTGDERDGRERIVIELAEVAAEVKGCPKCELARTRTNAVPGDGNPNARVMLIGEGPGYYEDRDGRPFVGNAGKFLNELLAKAGLSRDEVFVTNVVKCRPPGNRDPLPDEMAACAPYLERQIAAIDPEIIVTLGRFSMSRWFPGERISKIHGHAKRDGKRLIVPMYHPAAALHQAALRGAIEDDFAQLPKILAELEANREAATEASRPPDQQMTLF</sequence>
<evidence type="ECO:0000256" key="2">
    <source>
        <dbReference type="ARBA" id="ARBA00006521"/>
    </source>
</evidence>
<dbReference type="InterPro" id="IPR036895">
    <property type="entry name" value="Uracil-DNA_glycosylase-like_sf"/>
</dbReference>
<dbReference type="EC" id="3.2.2.27" evidence="3"/>
<evidence type="ECO:0000256" key="7">
    <source>
        <dbReference type="ARBA" id="ARBA00022763"/>
    </source>
</evidence>
<evidence type="ECO:0000256" key="10">
    <source>
        <dbReference type="ARBA" id="ARBA00023014"/>
    </source>
</evidence>
<keyword evidence="11" id="KW-0234">DNA repair</keyword>
<comment type="similarity">
    <text evidence="2">Belongs to the uracil-DNA glycosylase (UDG) superfamily. Type 4 (UDGa) family.</text>
</comment>
<keyword evidence="5" id="KW-0004">4Fe-4S</keyword>
<keyword evidence="6" id="KW-0479">Metal-binding</keyword>
<dbReference type="GO" id="GO:0004844">
    <property type="term" value="F:uracil DNA N-glycosylase activity"/>
    <property type="evidence" value="ECO:0007669"/>
    <property type="project" value="UniProtKB-EC"/>
</dbReference>
<comment type="catalytic activity">
    <reaction evidence="1">
        <text>Hydrolyzes single-stranded DNA or mismatched double-stranded DNA and polynucleotides, releasing free uracil.</text>
        <dbReference type="EC" id="3.2.2.27"/>
    </reaction>
</comment>
<evidence type="ECO:0000256" key="4">
    <source>
        <dbReference type="ARBA" id="ARBA00019403"/>
    </source>
</evidence>
<dbReference type="Gene3D" id="3.40.470.10">
    <property type="entry name" value="Uracil-DNA glycosylase-like domain"/>
    <property type="match status" value="1"/>
</dbReference>